<gene>
    <name evidence="9" type="ORF">LZ24_00469</name>
</gene>
<accession>A0A562S692</accession>
<reference evidence="9 10" key="1">
    <citation type="submission" date="2019-07" db="EMBL/GenBank/DDBJ databases">
        <title>Genome sequencing of 100 strains of the haloalkaliphilic chemolithoautotrophic sulfur-oxidizing bacterium Thioalkalivibrio.</title>
        <authorList>
            <person name="Muyzer G."/>
        </authorList>
    </citation>
    <scope>NUCLEOTIDE SEQUENCE [LARGE SCALE GENOMIC DNA]</scope>
    <source>
        <strain evidence="9 10">ASO4-4</strain>
    </source>
</reference>
<keyword evidence="5 8" id="KW-0812">Transmembrane</keyword>
<organism evidence="9 10">
    <name type="scientific">Desulfobotulus alkaliphilus</name>
    <dbReference type="NCBI Taxonomy" id="622671"/>
    <lineage>
        <taxon>Bacteria</taxon>
        <taxon>Pseudomonadati</taxon>
        <taxon>Thermodesulfobacteriota</taxon>
        <taxon>Desulfobacteria</taxon>
        <taxon>Desulfobacterales</taxon>
        <taxon>Desulfobacteraceae</taxon>
        <taxon>Desulfobotulus</taxon>
    </lineage>
</organism>
<dbReference type="EMBL" id="VLLC01000002">
    <property type="protein sequence ID" value="TWI76847.1"/>
    <property type="molecule type" value="Genomic_DNA"/>
</dbReference>
<evidence type="ECO:0000256" key="6">
    <source>
        <dbReference type="ARBA" id="ARBA00022989"/>
    </source>
</evidence>
<keyword evidence="6 8" id="KW-1133">Transmembrane helix</keyword>
<evidence type="ECO:0000256" key="2">
    <source>
        <dbReference type="ARBA" id="ARBA00009212"/>
    </source>
</evidence>
<comment type="subcellular location">
    <subcellularLocation>
        <location evidence="1">Cell membrane</location>
        <topology evidence="1">Multi-pass membrane protein</topology>
    </subcellularLocation>
</comment>
<protein>
    <submittedName>
        <fullName evidence="9">Multisubunit sodium/proton antiporter, MrpF subunit (TC 2.A.63.1)</fullName>
    </submittedName>
</protein>
<comment type="caution">
    <text evidence="9">The sequence shown here is derived from an EMBL/GenBank/DDBJ whole genome shotgun (WGS) entry which is preliminary data.</text>
</comment>
<evidence type="ECO:0000256" key="7">
    <source>
        <dbReference type="ARBA" id="ARBA00023136"/>
    </source>
</evidence>
<name>A0A562S692_9BACT</name>
<evidence type="ECO:0000313" key="9">
    <source>
        <dbReference type="EMBL" id="TWI76847.1"/>
    </source>
</evidence>
<feature type="transmembrane region" description="Helical" evidence="8">
    <location>
        <begin position="62"/>
        <end position="80"/>
    </location>
</feature>
<dbReference type="GO" id="GO:0005886">
    <property type="term" value="C:plasma membrane"/>
    <property type="evidence" value="ECO:0007669"/>
    <property type="project" value="UniProtKB-SubCell"/>
</dbReference>
<keyword evidence="7 8" id="KW-0472">Membrane</keyword>
<dbReference type="PANTHER" id="PTHR34702:SF1">
    <property type="entry name" value="NA(+)_H(+) ANTIPORTER SUBUNIT F"/>
    <property type="match status" value="1"/>
</dbReference>
<evidence type="ECO:0000256" key="8">
    <source>
        <dbReference type="SAM" id="Phobius"/>
    </source>
</evidence>
<dbReference type="OrthoDB" id="9800226at2"/>
<dbReference type="InterPro" id="IPR007208">
    <property type="entry name" value="MrpF/PhaF-like"/>
</dbReference>
<dbReference type="AlphaFoldDB" id="A0A562S692"/>
<dbReference type="RefSeq" id="WP_144681920.1">
    <property type="nucleotide sequence ID" value="NZ_VLLC01000002.1"/>
</dbReference>
<proteinExistence type="inferred from homology"/>
<dbReference type="GO" id="GO:0015385">
    <property type="term" value="F:sodium:proton antiporter activity"/>
    <property type="evidence" value="ECO:0007669"/>
    <property type="project" value="TreeGrafter"/>
</dbReference>
<keyword evidence="10" id="KW-1185">Reference proteome</keyword>
<dbReference type="Proteomes" id="UP000318307">
    <property type="component" value="Unassembled WGS sequence"/>
</dbReference>
<feature type="transmembrane region" description="Helical" evidence="8">
    <location>
        <begin position="35"/>
        <end position="56"/>
    </location>
</feature>
<dbReference type="Pfam" id="PF04066">
    <property type="entry name" value="MrpF_PhaF"/>
    <property type="match status" value="1"/>
</dbReference>
<dbReference type="PANTHER" id="PTHR34702">
    <property type="entry name" value="NA(+)/H(+) ANTIPORTER SUBUNIT F1"/>
    <property type="match status" value="1"/>
</dbReference>
<feature type="transmembrane region" description="Helical" evidence="8">
    <location>
        <begin position="6"/>
        <end position="23"/>
    </location>
</feature>
<comment type="similarity">
    <text evidence="2">Belongs to the CPA3 antiporters (TC 2.A.63) subunit F family.</text>
</comment>
<evidence type="ECO:0000256" key="4">
    <source>
        <dbReference type="ARBA" id="ARBA00022475"/>
    </source>
</evidence>
<keyword evidence="3" id="KW-0813">Transport</keyword>
<evidence type="ECO:0000256" key="1">
    <source>
        <dbReference type="ARBA" id="ARBA00004651"/>
    </source>
</evidence>
<evidence type="ECO:0000256" key="5">
    <source>
        <dbReference type="ARBA" id="ARBA00022692"/>
    </source>
</evidence>
<sequence>MFTETLFNAAAICIAMAMAAGLYRAVRGPSSLDHILGVNAIGSKTTPLLVIIGVMYQRVDMLVDIALAYAMLNFIAVLAASRYFQKRRGLHEDSTPSQTPDKGYGP</sequence>
<keyword evidence="4" id="KW-1003">Cell membrane</keyword>
<evidence type="ECO:0000313" key="10">
    <source>
        <dbReference type="Proteomes" id="UP000318307"/>
    </source>
</evidence>
<evidence type="ECO:0000256" key="3">
    <source>
        <dbReference type="ARBA" id="ARBA00022448"/>
    </source>
</evidence>